<dbReference type="CDD" id="cd06257">
    <property type="entry name" value="DnaJ"/>
    <property type="match status" value="1"/>
</dbReference>
<reference evidence="3" key="1">
    <citation type="submission" date="2020-10" db="EMBL/GenBank/DDBJ databases">
        <authorList>
            <person name="Gilroy R."/>
        </authorList>
    </citation>
    <scope>NUCLEOTIDE SEQUENCE</scope>
    <source>
        <strain evidence="3">CHK189-12415</strain>
    </source>
</reference>
<sequence length="237" mass="25973">MPEKDPYQVLGVSRNATEEEVKAAYRDLAKKYHPDNYADSPLADVANEKMQEVNAAYDAVLKDLKNRSSGSSGSSYQQSYGGYQNQGGYSGGYGQQYRQSYSGGYGYGGYGSNFTDVRRMIQQNRLVEAEELLDGTPSTSRDGEWHYLKGTICYQRGWLDDARNHFSAACQMSPGNPEYRAALNRMSWQSQGGYGAPGSGYRQTSHGGNMDACNCCGNLLIADCCCECMGGDLIPCC</sequence>
<evidence type="ECO:0000256" key="1">
    <source>
        <dbReference type="ARBA" id="ARBA00022705"/>
    </source>
</evidence>
<proteinExistence type="predicted"/>
<dbReference type="SUPFAM" id="SSF46565">
    <property type="entry name" value="Chaperone J-domain"/>
    <property type="match status" value="1"/>
</dbReference>
<dbReference type="InterPro" id="IPR011990">
    <property type="entry name" value="TPR-like_helical_dom_sf"/>
</dbReference>
<dbReference type="SUPFAM" id="SSF48452">
    <property type="entry name" value="TPR-like"/>
    <property type="match status" value="1"/>
</dbReference>
<name>A0A9D1J598_9FIRM</name>
<dbReference type="PRINTS" id="PR00625">
    <property type="entry name" value="JDOMAIN"/>
</dbReference>
<gene>
    <name evidence="3" type="ORF">IAB37_08420</name>
</gene>
<dbReference type="InterPro" id="IPR001623">
    <property type="entry name" value="DnaJ_domain"/>
</dbReference>
<evidence type="ECO:0000259" key="2">
    <source>
        <dbReference type="PROSITE" id="PS50076"/>
    </source>
</evidence>
<feature type="domain" description="J" evidence="2">
    <location>
        <begin position="5"/>
        <end position="84"/>
    </location>
</feature>
<dbReference type="Proteomes" id="UP000824241">
    <property type="component" value="Unassembled WGS sequence"/>
</dbReference>
<dbReference type="SMART" id="SM00271">
    <property type="entry name" value="DnaJ"/>
    <property type="match status" value="1"/>
</dbReference>
<keyword evidence="1" id="KW-0235">DNA replication</keyword>
<evidence type="ECO:0000313" key="3">
    <source>
        <dbReference type="EMBL" id="HIR61581.1"/>
    </source>
</evidence>
<organism evidence="3 4">
    <name type="scientific">Candidatus Faecivivens stercoravium</name>
    <dbReference type="NCBI Taxonomy" id="2840803"/>
    <lineage>
        <taxon>Bacteria</taxon>
        <taxon>Bacillati</taxon>
        <taxon>Bacillota</taxon>
        <taxon>Clostridia</taxon>
        <taxon>Eubacteriales</taxon>
        <taxon>Oscillospiraceae</taxon>
        <taxon>Oscillospiraceae incertae sedis</taxon>
        <taxon>Candidatus Faecivivens</taxon>
    </lineage>
</organism>
<accession>A0A9D1J598</accession>
<dbReference type="AlphaFoldDB" id="A0A9D1J598"/>
<dbReference type="Gene3D" id="1.10.287.110">
    <property type="entry name" value="DnaJ domain"/>
    <property type="match status" value="1"/>
</dbReference>
<dbReference type="Pfam" id="PF00226">
    <property type="entry name" value="DnaJ"/>
    <property type="match status" value="1"/>
</dbReference>
<dbReference type="GO" id="GO:0006260">
    <property type="term" value="P:DNA replication"/>
    <property type="evidence" value="ECO:0007669"/>
    <property type="project" value="UniProtKB-KW"/>
</dbReference>
<dbReference type="InterPro" id="IPR036869">
    <property type="entry name" value="J_dom_sf"/>
</dbReference>
<comment type="caution">
    <text evidence="3">The sequence shown here is derived from an EMBL/GenBank/DDBJ whole genome shotgun (WGS) entry which is preliminary data.</text>
</comment>
<dbReference type="InterPro" id="IPR050817">
    <property type="entry name" value="DjlA_DnaK_co-chaperone"/>
</dbReference>
<dbReference type="PROSITE" id="PS50076">
    <property type="entry name" value="DNAJ_2"/>
    <property type="match status" value="1"/>
</dbReference>
<protein>
    <submittedName>
        <fullName evidence="3">DnaJ domain-containing protein</fullName>
    </submittedName>
</protein>
<evidence type="ECO:0000313" key="4">
    <source>
        <dbReference type="Proteomes" id="UP000824241"/>
    </source>
</evidence>
<reference evidence="3" key="2">
    <citation type="journal article" date="2021" name="PeerJ">
        <title>Extensive microbial diversity within the chicken gut microbiome revealed by metagenomics and culture.</title>
        <authorList>
            <person name="Gilroy R."/>
            <person name="Ravi A."/>
            <person name="Getino M."/>
            <person name="Pursley I."/>
            <person name="Horton D.L."/>
            <person name="Alikhan N.F."/>
            <person name="Baker D."/>
            <person name="Gharbi K."/>
            <person name="Hall N."/>
            <person name="Watson M."/>
            <person name="Adriaenssens E.M."/>
            <person name="Foster-Nyarko E."/>
            <person name="Jarju S."/>
            <person name="Secka A."/>
            <person name="Antonio M."/>
            <person name="Oren A."/>
            <person name="Chaudhuri R.R."/>
            <person name="La Ragione R."/>
            <person name="Hildebrand F."/>
            <person name="Pallen M.J."/>
        </authorList>
    </citation>
    <scope>NUCLEOTIDE SEQUENCE</scope>
    <source>
        <strain evidence="3">CHK189-12415</strain>
    </source>
</reference>
<dbReference type="PANTHER" id="PTHR24074">
    <property type="entry name" value="CO-CHAPERONE PROTEIN DJLA"/>
    <property type="match status" value="1"/>
</dbReference>
<dbReference type="EMBL" id="DVHA01000274">
    <property type="protein sequence ID" value="HIR61581.1"/>
    <property type="molecule type" value="Genomic_DNA"/>
</dbReference>
<dbReference type="Gene3D" id="1.25.40.10">
    <property type="entry name" value="Tetratricopeptide repeat domain"/>
    <property type="match status" value="1"/>
</dbReference>